<keyword evidence="5" id="KW-0998">Cell outer membrane</keyword>
<organism evidence="6">
    <name type="scientific">human gut metagenome</name>
    <dbReference type="NCBI Taxonomy" id="408170"/>
    <lineage>
        <taxon>unclassified sequences</taxon>
        <taxon>metagenomes</taxon>
        <taxon>organismal metagenomes</taxon>
    </lineage>
</organism>
<dbReference type="SUPFAM" id="SSF56935">
    <property type="entry name" value="Porins"/>
    <property type="match status" value="1"/>
</dbReference>
<comment type="caution">
    <text evidence="6">The sequence shown here is derived from an EMBL/GenBank/DDBJ whole genome shotgun (WGS) entry which is preliminary data.</text>
</comment>
<dbReference type="InterPro" id="IPR039426">
    <property type="entry name" value="TonB-dep_rcpt-like"/>
</dbReference>
<keyword evidence="4" id="KW-0472">Membrane</keyword>
<sequence length="306" mass="34516">KHELNLGLDAGFVNNRINLAFDWYKRNNFDLIGIVTTQGIGGEVSKYGNVAEMKSNGVEISLSTKNIQTKNFSWTTNFIYSHIHNEVTKLETSTRAMTLVSGTGFTMEGYPARSLFSFQYAGLSETGLPQVVNTEGEVSSDSFDFQDSDEKNLRTNLVYSGPVDPTDLGSFGNTFQYKGWRLNVFMTYSFGNVVRLNPVFDGYYSDLDAMPREFKNRWMVAGDEAITNVPAIASKRQLQQNSSLKYGYSAYNYSTARIAKGDFIRMKEISLSYDFPKRLISKLRLSSLSLKLQATNLFLIYADKKL</sequence>
<evidence type="ECO:0000313" key="6">
    <source>
        <dbReference type="EMBL" id="EKC81106.1"/>
    </source>
</evidence>
<feature type="non-terminal residue" evidence="6">
    <location>
        <position position="306"/>
    </location>
</feature>
<accession>K1VB11</accession>
<comment type="subcellular location">
    <subcellularLocation>
        <location evidence="1">Cell outer membrane</location>
        <topology evidence="1">Multi-pass membrane protein</topology>
    </subcellularLocation>
</comment>
<evidence type="ECO:0000256" key="1">
    <source>
        <dbReference type="ARBA" id="ARBA00004571"/>
    </source>
</evidence>
<evidence type="ECO:0000256" key="2">
    <source>
        <dbReference type="ARBA" id="ARBA00022448"/>
    </source>
</evidence>
<evidence type="ECO:0000256" key="3">
    <source>
        <dbReference type="ARBA" id="ARBA00022692"/>
    </source>
</evidence>
<dbReference type="AlphaFoldDB" id="K1VB11"/>
<keyword evidence="3" id="KW-0812">Transmembrane</keyword>
<evidence type="ECO:0000256" key="4">
    <source>
        <dbReference type="ARBA" id="ARBA00023136"/>
    </source>
</evidence>
<dbReference type="InterPro" id="IPR036942">
    <property type="entry name" value="Beta-barrel_TonB_sf"/>
</dbReference>
<dbReference type="PROSITE" id="PS52016">
    <property type="entry name" value="TONB_DEPENDENT_REC_3"/>
    <property type="match status" value="1"/>
</dbReference>
<protein>
    <submittedName>
        <fullName evidence="6">Outer membrane protein, probably involved in nutrient binding protein</fullName>
    </submittedName>
</protein>
<gene>
    <name evidence="6" type="ORF">LEA_00687</name>
</gene>
<dbReference type="EMBL" id="AJWY01000489">
    <property type="protein sequence ID" value="EKC81106.1"/>
    <property type="molecule type" value="Genomic_DNA"/>
</dbReference>
<reference evidence="6" key="1">
    <citation type="journal article" date="2013" name="Environ. Microbiol.">
        <title>Microbiota from the distal guts of lean and obese adolescents exhibit partial functional redundancy besides clear differences in community structure.</title>
        <authorList>
            <person name="Ferrer M."/>
            <person name="Ruiz A."/>
            <person name="Lanza F."/>
            <person name="Haange S.B."/>
            <person name="Oberbach A."/>
            <person name="Till H."/>
            <person name="Bargiela R."/>
            <person name="Campoy C."/>
            <person name="Segura M.T."/>
            <person name="Richter M."/>
            <person name="von Bergen M."/>
            <person name="Seifert J."/>
            <person name="Suarez A."/>
        </authorList>
    </citation>
    <scope>NUCLEOTIDE SEQUENCE</scope>
</reference>
<keyword evidence="2" id="KW-0813">Transport</keyword>
<evidence type="ECO:0000256" key="5">
    <source>
        <dbReference type="ARBA" id="ARBA00023237"/>
    </source>
</evidence>
<proteinExistence type="predicted"/>
<name>K1VB11_9ZZZZ</name>
<dbReference type="GO" id="GO:0009279">
    <property type="term" value="C:cell outer membrane"/>
    <property type="evidence" value="ECO:0007669"/>
    <property type="project" value="UniProtKB-SubCell"/>
</dbReference>
<feature type="non-terminal residue" evidence="6">
    <location>
        <position position="1"/>
    </location>
</feature>
<dbReference type="Gene3D" id="2.40.170.20">
    <property type="entry name" value="TonB-dependent receptor, beta-barrel domain"/>
    <property type="match status" value="1"/>
</dbReference>